<dbReference type="InterPro" id="IPR000477">
    <property type="entry name" value="RT_dom"/>
</dbReference>
<organism evidence="2 3">
    <name type="scientific">Vitis vinifera</name>
    <name type="common">Grape</name>
    <dbReference type="NCBI Taxonomy" id="29760"/>
    <lineage>
        <taxon>Eukaryota</taxon>
        <taxon>Viridiplantae</taxon>
        <taxon>Streptophyta</taxon>
        <taxon>Embryophyta</taxon>
        <taxon>Tracheophyta</taxon>
        <taxon>Spermatophyta</taxon>
        <taxon>Magnoliopsida</taxon>
        <taxon>eudicotyledons</taxon>
        <taxon>Gunneridae</taxon>
        <taxon>Pentapetalae</taxon>
        <taxon>rosids</taxon>
        <taxon>Vitales</taxon>
        <taxon>Vitaceae</taxon>
        <taxon>Viteae</taxon>
        <taxon>Vitis</taxon>
    </lineage>
</organism>
<dbReference type="GO" id="GO:0006281">
    <property type="term" value="P:DNA repair"/>
    <property type="evidence" value="ECO:0007669"/>
    <property type="project" value="InterPro"/>
</dbReference>
<accession>A0A438F797</accession>
<feature type="domain" description="Reverse transcriptase" evidence="1">
    <location>
        <begin position="471"/>
        <end position="751"/>
    </location>
</feature>
<gene>
    <name evidence="2" type="primary">YTX2_288</name>
    <name evidence="2" type="ORF">CK203_102167</name>
</gene>
<evidence type="ECO:0000313" key="2">
    <source>
        <dbReference type="EMBL" id="RVW55888.1"/>
    </source>
</evidence>
<evidence type="ECO:0000313" key="3">
    <source>
        <dbReference type="Proteomes" id="UP000288805"/>
    </source>
</evidence>
<dbReference type="SUPFAM" id="SSF56672">
    <property type="entry name" value="DNA/RNA polymerases"/>
    <property type="match status" value="1"/>
</dbReference>
<dbReference type="PANTHER" id="PTHR33116:SF78">
    <property type="entry name" value="OS12G0587133 PROTEIN"/>
    <property type="match status" value="1"/>
</dbReference>
<dbReference type="SUPFAM" id="SSF56219">
    <property type="entry name" value="DNase I-like"/>
    <property type="match status" value="1"/>
</dbReference>
<dbReference type="Gene3D" id="3.60.10.10">
    <property type="entry name" value="Endonuclease/exonuclease/phosphatase"/>
    <property type="match status" value="1"/>
</dbReference>
<evidence type="ECO:0000259" key="1">
    <source>
        <dbReference type="PROSITE" id="PS50878"/>
    </source>
</evidence>
<dbReference type="Pfam" id="PF13966">
    <property type="entry name" value="zf-RVT"/>
    <property type="match status" value="1"/>
</dbReference>
<dbReference type="InterPro" id="IPR036691">
    <property type="entry name" value="Endo/exonu/phosph_ase_sf"/>
</dbReference>
<dbReference type="InterPro" id="IPR043502">
    <property type="entry name" value="DNA/RNA_pol_sf"/>
</dbReference>
<dbReference type="PANTHER" id="PTHR33116">
    <property type="entry name" value="REVERSE TRANSCRIPTASE ZINC-BINDING DOMAIN-CONTAINING PROTEIN-RELATED-RELATED"/>
    <property type="match status" value="1"/>
</dbReference>
<protein>
    <submittedName>
        <fullName evidence="2">Transposon TX1 uncharacterized 149 kDa protein</fullName>
    </submittedName>
</protein>
<dbReference type="InterPro" id="IPR020847">
    <property type="entry name" value="AP_endonuclease_F1_BS"/>
</dbReference>
<dbReference type="CDD" id="cd01650">
    <property type="entry name" value="RT_nLTR_like"/>
    <property type="match status" value="1"/>
</dbReference>
<dbReference type="EMBL" id="QGNW01001105">
    <property type="protein sequence ID" value="RVW55888.1"/>
    <property type="molecule type" value="Genomic_DNA"/>
</dbReference>
<proteinExistence type="predicted"/>
<dbReference type="Proteomes" id="UP000288805">
    <property type="component" value="Unassembled WGS sequence"/>
</dbReference>
<dbReference type="PROSITE" id="PS50878">
    <property type="entry name" value="RT_POL"/>
    <property type="match status" value="1"/>
</dbReference>
<dbReference type="InterPro" id="IPR005135">
    <property type="entry name" value="Endo/exonuclease/phosphatase"/>
</dbReference>
<dbReference type="GO" id="GO:0004519">
    <property type="term" value="F:endonuclease activity"/>
    <property type="evidence" value="ECO:0007669"/>
    <property type="project" value="InterPro"/>
</dbReference>
<dbReference type="GO" id="GO:0003677">
    <property type="term" value="F:DNA binding"/>
    <property type="evidence" value="ECO:0007669"/>
    <property type="project" value="InterPro"/>
</dbReference>
<sequence length="1206" mass="139820">MHDPDKRMVIKSMVRKHKPDLVCLQETKMKEMSDRVAKSVGIGRNLGWVSLDARGAAGGVLVMWDKRVLEGLEFEVGSFSISCRFRNCEEGFVWVFSGLYGPSKGRERRELWEELATIKGPWNDPWCIAGDFNVVRLPAETSNGRQMSTAMREFSSFIEEFELVDPPLGGGAFTWIGGEGGALKARLDRFLFLGDWEERVTEAMQCLLTRPVSDHCPILLDCGGVRKGKSPFRFENMWIRVEGFMDKVKEWWQSYIFRGSPSFVIAKKLQALKHNLKLWNKESLGDVSVKKNAAWEKLKYWDNLESLGSCSEEDRRSQGAARDEFNHCAILEEISWRQKSRALWLKEGDSNTKFFHRMANARRRGNFISSLTVRGIRLSKEEELKEGIGSYFKSMFEDPIVRRPEVESGLFNTLDSLDNDILERQFSIEKVLRALSDLGGDKAPGPDGFTLAFWKTCWPVVGREVMQVFEELHSQNVIFRSHNATFLVLIPKKEGASDVQDYRPISLVGSLYKIIAKVLANRLKGVMGKLVSNSQNAFVERRQILDAVLVANEAIDSRKRSVGTGLVCKLDIEKAYDHVNWRFLMSVLEKMGFGPKWRKWIFCCISTVRMAVLVDGTPTDFFSTFRGLRQGDPLSPYLFVLIMEALNSLISRAEENGFIRGFKATGRRGEGVSVSHLLFADDTLLFCEDDRDQLIFWKWVVICFEVVSGLKINLQKSEIIPIGGVEEVDRAAAVFGCKVGNLPTNYLGLPLGASHKSCRVWDGVEERFKRKLAMWKKQYLSKGGRLTLIKSTLSNLPIYFMSLFVIPRKVRLRLEKIQREFLWGDMEERRKIHLVRWEVICKDKRHGGLGLRYLKDFNHALLGKWLWRFPIERESFWRRVIVGKFGEVQGGWTTREVRESYGTGLWKDIRKGWEEFFLRIRIHIGNGRRTRFWWDMWVGDSKLKDLFPLLFRIAANNSAIVADLWGRQEGGGGGWEVHFRRPFQDWELEEVNRFLGYISAVRVQEREDFLVWKIERKGTFKVNSYYRSLKEDNSPLFPEKEVWGSYAPLRTRFFAWEAVWGKISTIDMLMRRGWSMTNRCNLCKENEETANHILIHCGKTRDLWNLLFSSFGLVWVLPDSVRNLLLEWKMKGMGKKKSVVWKMAPICLFWCIWGERNRRTFLEEEMTNTSLRKLFLRSLLEWSQQFVDLDLDYLSFRNLLGDRVVV</sequence>
<dbReference type="InterPro" id="IPR026960">
    <property type="entry name" value="RVT-Znf"/>
</dbReference>
<dbReference type="PROSITE" id="PS00726">
    <property type="entry name" value="AP_NUCLEASE_F1_1"/>
    <property type="match status" value="1"/>
</dbReference>
<dbReference type="Pfam" id="PF03372">
    <property type="entry name" value="Exo_endo_phos"/>
    <property type="match status" value="1"/>
</dbReference>
<dbReference type="AlphaFoldDB" id="A0A438F797"/>
<name>A0A438F797_VITVI</name>
<comment type="caution">
    <text evidence="2">The sequence shown here is derived from an EMBL/GenBank/DDBJ whole genome shotgun (WGS) entry which is preliminary data.</text>
</comment>
<dbReference type="Pfam" id="PF00078">
    <property type="entry name" value="RVT_1"/>
    <property type="match status" value="1"/>
</dbReference>
<reference evidence="2 3" key="1">
    <citation type="journal article" date="2018" name="PLoS Genet.">
        <title>Population sequencing reveals clonal diversity and ancestral inbreeding in the grapevine cultivar Chardonnay.</title>
        <authorList>
            <person name="Roach M.J."/>
            <person name="Johnson D.L."/>
            <person name="Bohlmann J."/>
            <person name="van Vuuren H.J."/>
            <person name="Jones S.J."/>
            <person name="Pretorius I.S."/>
            <person name="Schmidt S.A."/>
            <person name="Borneman A.R."/>
        </authorList>
    </citation>
    <scope>NUCLEOTIDE SEQUENCE [LARGE SCALE GENOMIC DNA]</scope>
    <source>
        <strain evidence="3">cv. Chardonnay</strain>
        <tissue evidence="2">Leaf</tissue>
    </source>
</reference>